<evidence type="ECO:0000259" key="1">
    <source>
        <dbReference type="SMART" id="SM00382"/>
    </source>
</evidence>
<dbReference type="InterPro" id="IPR011703">
    <property type="entry name" value="ATPase_AAA-3"/>
</dbReference>
<dbReference type="EC" id="3.6.3.-" evidence="2"/>
<dbReference type="Proteomes" id="UP000531594">
    <property type="component" value="Unassembled WGS sequence"/>
</dbReference>
<dbReference type="SUPFAM" id="SSF52540">
    <property type="entry name" value="P-loop containing nucleoside triphosphate hydrolases"/>
    <property type="match status" value="1"/>
</dbReference>
<dbReference type="EMBL" id="JACHGK010000001">
    <property type="protein sequence ID" value="MBB6443811.1"/>
    <property type="molecule type" value="Genomic_DNA"/>
</dbReference>
<dbReference type="InterPro" id="IPR050764">
    <property type="entry name" value="CbbQ/NirQ/NorQ/GpvN"/>
</dbReference>
<dbReference type="SMART" id="SM00382">
    <property type="entry name" value="AAA"/>
    <property type="match status" value="1"/>
</dbReference>
<dbReference type="InterPro" id="IPR041628">
    <property type="entry name" value="ChlI/MoxR_AAA_lid"/>
</dbReference>
<protein>
    <submittedName>
        <fullName evidence="2">MoxR-like ATPase</fullName>
        <ecNumber evidence="2">3.6.3.-</ecNumber>
    </submittedName>
</protein>
<feature type="domain" description="AAA+ ATPase" evidence="1">
    <location>
        <begin position="47"/>
        <end position="191"/>
    </location>
</feature>
<name>A0A7X0HQP9_9BACI</name>
<comment type="caution">
    <text evidence="2">The sequence shown here is derived from an EMBL/GenBank/DDBJ whole genome shotgun (WGS) entry which is preliminary data.</text>
</comment>
<organism evidence="2 3">
    <name type="scientific">Bacillus benzoevorans</name>
    <dbReference type="NCBI Taxonomy" id="1456"/>
    <lineage>
        <taxon>Bacteria</taxon>
        <taxon>Bacillati</taxon>
        <taxon>Bacillota</taxon>
        <taxon>Bacilli</taxon>
        <taxon>Bacillales</taxon>
        <taxon>Bacillaceae</taxon>
        <taxon>Bacillus</taxon>
    </lineage>
</organism>
<evidence type="ECO:0000313" key="2">
    <source>
        <dbReference type="EMBL" id="MBB6443811.1"/>
    </source>
</evidence>
<evidence type="ECO:0000313" key="3">
    <source>
        <dbReference type="Proteomes" id="UP000531594"/>
    </source>
</evidence>
<sequence>MEEMKAQELEQQFLQAAKIIARVKEEISSFIVGQEEVIDVVLWSVFSGGHVLLEGLPGLGKTMLIRTISECLDLSFSRIQFTPDLMPSDITGTMLLQPDDQGRQNFVFHKGPLFSHIVLADEINRATPKTQSALLEAMGEKTVTIMGDTKKMESPFFVLATQNPIDMEGTYPLPEAQMDRFLCKILVRYPSHEELKEIVLRTTGKKKVQVAKAAAKEDVLALQDLTRGILVSEELLDFAVRIISATHPDGEEAPESVQKHVQYGSGPRGLQSLISMAKARALMNGRYHISTGDLKQASLPVLRHRILLNFEGEAAGITADTIITEVLDKVSGQGSGSIR</sequence>
<reference evidence="2 3" key="1">
    <citation type="submission" date="2020-08" db="EMBL/GenBank/DDBJ databases">
        <title>Genomic Encyclopedia of Type Strains, Phase IV (KMG-IV): sequencing the most valuable type-strain genomes for metagenomic binning, comparative biology and taxonomic classification.</title>
        <authorList>
            <person name="Goeker M."/>
        </authorList>
    </citation>
    <scope>NUCLEOTIDE SEQUENCE [LARGE SCALE GENOMIC DNA]</scope>
    <source>
        <strain evidence="2 3">DSM 5391</strain>
    </source>
</reference>
<dbReference type="Gene3D" id="3.40.50.300">
    <property type="entry name" value="P-loop containing nucleotide triphosphate hydrolases"/>
    <property type="match status" value="1"/>
</dbReference>
<dbReference type="Gene3D" id="1.10.8.80">
    <property type="entry name" value="Magnesium chelatase subunit I, C-Terminal domain"/>
    <property type="match status" value="1"/>
</dbReference>
<keyword evidence="2" id="KW-0378">Hydrolase</keyword>
<dbReference type="PANTHER" id="PTHR42759:SF1">
    <property type="entry name" value="MAGNESIUM-CHELATASE SUBUNIT CHLD"/>
    <property type="match status" value="1"/>
</dbReference>
<dbReference type="GO" id="GO:0016887">
    <property type="term" value="F:ATP hydrolysis activity"/>
    <property type="evidence" value="ECO:0007669"/>
    <property type="project" value="InterPro"/>
</dbReference>
<dbReference type="Pfam" id="PF17863">
    <property type="entry name" value="AAA_lid_2"/>
    <property type="match status" value="1"/>
</dbReference>
<dbReference type="InterPro" id="IPR003593">
    <property type="entry name" value="AAA+_ATPase"/>
</dbReference>
<proteinExistence type="predicted"/>
<dbReference type="InterPro" id="IPR027417">
    <property type="entry name" value="P-loop_NTPase"/>
</dbReference>
<keyword evidence="3" id="KW-1185">Reference proteome</keyword>
<gene>
    <name evidence="2" type="ORF">HNR53_000399</name>
</gene>
<dbReference type="AlphaFoldDB" id="A0A7X0HQP9"/>
<dbReference type="PANTHER" id="PTHR42759">
    <property type="entry name" value="MOXR FAMILY PROTEIN"/>
    <property type="match status" value="1"/>
</dbReference>
<dbReference type="GO" id="GO:0005524">
    <property type="term" value="F:ATP binding"/>
    <property type="evidence" value="ECO:0007669"/>
    <property type="project" value="InterPro"/>
</dbReference>
<dbReference type="Pfam" id="PF07726">
    <property type="entry name" value="AAA_3"/>
    <property type="match status" value="1"/>
</dbReference>
<accession>A0A7X0HQP9</accession>
<dbReference type="PIRSF" id="PIRSF002849">
    <property type="entry name" value="AAA_ATPase_chaperone_MoxR_prd"/>
    <property type="match status" value="1"/>
</dbReference>
<dbReference type="CDD" id="cd00009">
    <property type="entry name" value="AAA"/>
    <property type="match status" value="1"/>
</dbReference>